<protein>
    <recommendedName>
        <fullName evidence="4">HTH merR-type domain-containing protein</fullName>
    </recommendedName>
</protein>
<dbReference type="HOGENOM" id="CLU_112327_0_1_9"/>
<dbReference type="Gene3D" id="1.10.1660.10">
    <property type="match status" value="1"/>
</dbReference>
<dbReference type="RefSeq" id="WP_003353633.1">
    <property type="nucleotide sequence ID" value="NZ_JH414748.1"/>
</dbReference>
<gene>
    <name evidence="2" type="ORF">HMPREF1015_01540</name>
</gene>
<dbReference type="PATRIC" id="fig|665952.3.peg.1323"/>
<evidence type="ECO:0000256" key="1">
    <source>
        <dbReference type="SAM" id="Coils"/>
    </source>
</evidence>
<dbReference type="AlphaFoldDB" id="G9QK01"/>
<keyword evidence="1" id="KW-0175">Coiled coil</keyword>
<comment type="caution">
    <text evidence="2">The sequence shown here is derived from an EMBL/GenBank/DDBJ whole genome shotgun (WGS) entry which is preliminary data.</text>
</comment>
<reference evidence="2 3" key="1">
    <citation type="submission" date="2011-09" db="EMBL/GenBank/DDBJ databases">
        <title>The Genome Sequence of Bacillus smithii 7_3_47FAA.</title>
        <authorList>
            <consortium name="The Broad Institute Genome Sequencing Platform"/>
            <person name="Earl A."/>
            <person name="Ward D."/>
            <person name="Feldgarden M."/>
            <person name="Gevers D."/>
            <person name="Daigneault M."/>
            <person name="Strauss J."/>
            <person name="Allen-Vercoe E."/>
            <person name="Young S.K."/>
            <person name="Zeng Q."/>
            <person name="Gargeya S."/>
            <person name="Fitzgerald M."/>
            <person name="Haas B."/>
            <person name="Abouelleil A."/>
            <person name="Alvarado L."/>
            <person name="Arachchi H.M."/>
            <person name="Berlin A."/>
            <person name="Brown A."/>
            <person name="Chapman S.B."/>
            <person name="Chen Z."/>
            <person name="Dunbar C."/>
            <person name="Freedman E."/>
            <person name="Gearin G."/>
            <person name="Goldberg J."/>
            <person name="Griggs A."/>
            <person name="Gujja S."/>
            <person name="Heiman D."/>
            <person name="Howarth C."/>
            <person name="Larson L."/>
            <person name="Lui A."/>
            <person name="MacDonald P.J.P."/>
            <person name="Montmayeur A."/>
            <person name="Murphy C."/>
            <person name="Neiman D."/>
            <person name="Pearson M."/>
            <person name="Priest M."/>
            <person name="Roberts A."/>
            <person name="Saif S."/>
            <person name="Shea T."/>
            <person name="Shenoy N."/>
            <person name="Sisk P."/>
            <person name="Stolte C."/>
            <person name="Sykes S."/>
            <person name="Wortman J."/>
            <person name="Nusbaum C."/>
            <person name="Birren B."/>
        </authorList>
    </citation>
    <scope>NUCLEOTIDE SEQUENCE [LARGE SCALE GENOMIC DNA]</scope>
    <source>
        <strain evidence="2 3">7_3_47FAA</strain>
    </source>
</reference>
<evidence type="ECO:0000313" key="3">
    <source>
        <dbReference type="Proteomes" id="UP000011747"/>
    </source>
</evidence>
<accession>G9QK01</accession>
<dbReference type="EMBL" id="ACWF01000066">
    <property type="protein sequence ID" value="EHL78531.1"/>
    <property type="molecule type" value="Genomic_DNA"/>
</dbReference>
<proteinExistence type="predicted"/>
<keyword evidence="3" id="KW-1185">Reference proteome</keyword>
<organism evidence="2 3">
    <name type="scientific">Bacillus smithii 7_3_47FAA</name>
    <dbReference type="NCBI Taxonomy" id="665952"/>
    <lineage>
        <taxon>Bacteria</taxon>
        <taxon>Bacillati</taxon>
        <taxon>Bacillota</taxon>
        <taxon>Bacilli</taxon>
        <taxon>Bacillales</taxon>
        <taxon>Bacillaceae</taxon>
        <taxon>Bacillus</taxon>
    </lineage>
</organism>
<evidence type="ECO:0000313" key="2">
    <source>
        <dbReference type="EMBL" id="EHL78531.1"/>
    </source>
</evidence>
<dbReference type="Proteomes" id="UP000011747">
    <property type="component" value="Unassembled WGS sequence"/>
</dbReference>
<feature type="coiled-coil region" evidence="1">
    <location>
        <begin position="92"/>
        <end position="132"/>
    </location>
</feature>
<evidence type="ECO:0008006" key="4">
    <source>
        <dbReference type="Google" id="ProtNLM"/>
    </source>
</evidence>
<sequence>MVDIAESTVRKYAQALEKAGYRFRKTENGSRIYTDNDVFVFKEVKSLSKKSAVPVERMAKMIVINQKQKIQSEAEGETLKQVQSNQQESSDITQYDNRFNELMNQLDKLNMMEDIVKELRELNELNRQLTERFQEQEIFIKESLEKRDRQLMKSLNQALEIRKARSEAAMAEKEKQKGFFYVCFPKNGNKNKKTELIVNRHSKI</sequence>
<name>G9QK01_9BACI</name>